<dbReference type="EMBL" id="AP025523">
    <property type="protein sequence ID" value="BDE05471.1"/>
    <property type="molecule type" value="Genomic_DNA"/>
</dbReference>
<evidence type="ECO:0000313" key="2">
    <source>
        <dbReference type="Proteomes" id="UP001317532"/>
    </source>
</evidence>
<dbReference type="RefSeq" id="WP_317996508.1">
    <property type="nucleotide sequence ID" value="NZ_AP025523.1"/>
</dbReference>
<keyword evidence="2" id="KW-1185">Reference proteome</keyword>
<evidence type="ECO:0000313" key="1">
    <source>
        <dbReference type="EMBL" id="BDE05471.1"/>
    </source>
</evidence>
<dbReference type="AlphaFoldDB" id="A0AAN2C8Z0"/>
<proteinExistence type="predicted"/>
<accession>A0AAN2C8Z0</accession>
<sequence>MMNNASSIRKPGLAAIIDACAARDRAWRKGYATTAYLLDVALRATLERRRTAQAVRRVLARRAALHR</sequence>
<dbReference type="KEGG" id="vab:WPS_07470"/>
<reference evidence="1 2" key="1">
    <citation type="journal article" date="2022" name="ISME Commun">
        <title>Vulcanimicrobium alpinus gen. nov. sp. nov., the first cultivated representative of the candidate phylum 'Eremiobacterota', is a metabolically versatile aerobic anoxygenic phototroph.</title>
        <authorList>
            <person name="Yabe S."/>
            <person name="Muto K."/>
            <person name="Abe K."/>
            <person name="Yokota A."/>
            <person name="Staudigel H."/>
            <person name="Tebo B.M."/>
        </authorList>
    </citation>
    <scope>NUCLEOTIDE SEQUENCE [LARGE SCALE GENOMIC DNA]</scope>
    <source>
        <strain evidence="1 2">WC8-2</strain>
    </source>
</reference>
<organism evidence="1 2">
    <name type="scientific">Vulcanimicrobium alpinum</name>
    <dbReference type="NCBI Taxonomy" id="3016050"/>
    <lineage>
        <taxon>Bacteria</taxon>
        <taxon>Bacillati</taxon>
        <taxon>Vulcanimicrobiota</taxon>
        <taxon>Vulcanimicrobiia</taxon>
        <taxon>Vulcanimicrobiales</taxon>
        <taxon>Vulcanimicrobiaceae</taxon>
        <taxon>Vulcanimicrobium</taxon>
    </lineage>
</organism>
<gene>
    <name evidence="1" type="ORF">WPS_07470</name>
</gene>
<name>A0AAN2C8Z0_UNVUL</name>
<dbReference type="Proteomes" id="UP001317532">
    <property type="component" value="Chromosome"/>
</dbReference>
<protein>
    <submittedName>
        <fullName evidence="1">Uncharacterized protein</fullName>
    </submittedName>
</protein>